<gene>
    <name evidence="2" type="ORF">PY07788</name>
</gene>
<dbReference type="AlphaFoldDB" id="Q7R702"/>
<dbReference type="EMBL" id="AABL01002923">
    <property type="protein sequence ID" value="EAA20319.1"/>
    <property type="molecule type" value="Genomic_DNA"/>
</dbReference>
<evidence type="ECO:0000313" key="2">
    <source>
        <dbReference type="EMBL" id="EAA20319.1"/>
    </source>
</evidence>
<name>Q7R702_PLAYO</name>
<keyword evidence="3" id="KW-1185">Reference proteome</keyword>
<dbReference type="PaxDb" id="73239-Q7R702"/>
<dbReference type="Proteomes" id="UP000008553">
    <property type="component" value="Unassembled WGS sequence"/>
</dbReference>
<dbReference type="InParanoid" id="Q7R702"/>
<feature type="non-terminal residue" evidence="2">
    <location>
        <position position="1"/>
    </location>
</feature>
<protein>
    <submittedName>
        <fullName evidence="2">Uncharacterized protein</fullName>
    </submittedName>
</protein>
<reference evidence="2 3" key="1">
    <citation type="journal article" date="2002" name="Nature">
        <title>Genome sequence and comparative analysis of the model rodent malaria parasite Plasmodium yoelii yoelii.</title>
        <authorList>
            <person name="Carlton J.M."/>
            <person name="Angiuoli S.V."/>
            <person name="Suh B.B."/>
            <person name="Kooij T.W."/>
            <person name="Pertea M."/>
            <person name="Silva J.C."/>
            <person name="Ermolaeva M.D."/>
            <person name="Allen J.E."/>
            <person name="Selengut J.D."/>
            <person name="Koo H.L."/>
            <person name="Peterson J.D."/>
            <person name="Pop M."/>
            <person name="Kosack D.S."/>
            <person name="Shumway M.F."/>
            <person name="Bidwell S.L."/>
            <person name="Shallom S.J."/>
            <person name="van Aken S.E."/>
            <person name="Riedmuller S.B."/>
            <person name="Feldblyum T.V."/>
            <person name="Cho J.K."/>
            <person name="Quackenbush J."/>
            <person name="Sedegah M."/>
            <person name="Shoaibi A."/>
            <person name="Cummings L.M."/>
            <person name="Florens L."/>
            <person name="Yates J.R."/>
            <person name="Raine J.D."/>
            <person name="Sinden R.E."/>
            <person name="Harris M.A."/>
            <person name="Cunningham D.A."/>
            <person name="Preiser P.R."/>
            <person name="Bergman L.W."/>
            <person name="Vaidya A.B."/>
            <person name="van Lin L.H."/>
            <person name="Janse C.J."/>
            <person name="Waters A.P."/>
            <person name="Smith H.O."/>
            <person name="White O.R."/>
            <person name="Salzberg S.L."/>
            <person name="Venter J.C."/>
            <person name="Fraser C.M."/>
            <person name="Hoffman S.L."/>
            <person name="Gardner M.J."/>
            <person name="Carucci D.J."/>
        </authorList>
    </citation>
    <scope>NUCLEOTIDE SEQUENCE [LARGE SCALE GENOMIC DNA]</scope>
    <source>
        <strain evidence="2 3">17XNL</strain>
    </source>
</reference>
<accession>Q7R702</accession>
<feature type="compositionally biased region" description="Basic residues" evidence="1">
    <location>
        <begin position="1"/>
        <end position="18"/>
    </location>
</feature>
<feature type="region of interest" description="Disordered" evidence="1">
    <location>
        <begin position="1"/>
        <end position="27"/>
    </location>
</feature>
<proteinExistence type="predicted"/>
<feature type="region of interest" description="Disordered" evidence="1">
    <location>
        <begin position="275"/>
        <end position="297"/>
    </location>
</feature>
<comment type="caution">
    <text evidence="2">The sequence shown here is derived from an EMBL/GenBank/DDBJ whole genome shotgun (WGS) entry which is preliminary data.</text>
</comment>
<evidence type="ECO:0000313" key="3">
    <source>
        <dbReference type="Proteomes" id="UP000008553"/>
    </source>
</evidence>
<sequence length="402" mass="41769">RRPSRPPRRGRFPRHAPGGRRWCGSPSLGPPLFRVPRGVVVPGQASDGVADVFRIPEAETRARHIDLADGRHAVGLEAAEGGHEAETDRLQVIRQIADAAAVEAAAGVGVLERADQALGDAIVLDPAQVLVAGGPLLAVVEQLAAAVEIQAVDAEHILQPQPALPQEGAVLGAQRRAGIVGGADADAVGRQAADVGVLELGEGLERLAGHPQAQLELVAYETVVVILGEWFSLDQGIAEPVGEFATGTVECFQSDLGVRRPGPFGGRSAGRLGLSVRSPGGLGQSQQGTEQGGADALGPAVDGAGRYGRCRGLVRIRLSLFVSPGILCFTRVFPISRRSSPGATLRVAPGDSKTAVYHGAVPEPAAGYTNARTCQRNSSSASSMRATSTIRWFLAIAVLRSD</sequence>
<evidence type="ECO:0000256" key="1">
    <source>
        <dbReference type="SAM" id="MobiDB-lite"/>
    </source>
</evidence>
<organism evidence="2 3">
    <name type="scientific">Plasmodium yoelii yoelii</name>
    <dbReference type="NCBI Taxonomy" id="73239"/>
    <lineage>
        <taxon>Eukaryota</taxon>
        <taxon>Sar</taxon>
        <taxon>Alveolata</taxon>
        <taxon>Apicomplexa</taxon>
        <taxon>Aconoidasida</taxon>
        <taxon>Haemosporida</taxon>
        <taxon>Plasmodiidae</taxon>
        <taxon>Plasmodium</taxon>
        <taxon>Plasmodium (Vinckeia)</taxon>
    </lineage>
</organism>